<protein>
    <submittedName>
        <fullName evidence="7">HAMP domain-containing protein</fullName>
    </submittedName>
</protein>
<gene>
    <name evidence="7" type="ORF">GJ700_07240</name>
</gene>
<dbReference type="Gene3D" id="6.10.340.10">
    <property type="match status" value="1"/>
</dbReference>
<dbReference type="AlphaFoldDB" id="A0A7X2IKH8"/>
<dbReference type="PANTHER" id="PTHR43531:SF5">
    <property type="entry name" value="METHYL-ACCEPTING CHEMOTAXIS PROTEIN III"/>
    <property type="match status" value="1"/>
</dbReference>
<reference evidence="7 8" key="1">
    <citation type="submission" date="2019-11" db="EMBL/GenBank/DDBJ databases">
        <title>Novel species isolated from a subtropical stream in China.</title>
        <authorList>
            <person name="Lu H."/>
        </authorList>
    </citation>
    <scope>NUCLEOTIDE SEQUENCE [LARGE SCALE GENOMIC DNA]</scope>
    <source>
        <strain evidence="7 8">FT92W</strain>
    </source>
</reference>
<evidence type="ECO:0000256" key="2">
    <source>
        <dbReference type="ARBA" id="ARBA00029447"/>
    </source>
</evidence>
<evidence type="ECO:0000313" key="8">
    <source>
        <dbReference type="Proteomes" id="UP000446768"/>
    </source>
</evidence>
<dbReference type="InterPro" id="IPR003660">
    <property type="entry name" value="HAMP_dom"/>
</dbReference>
<sequence length="547" mass="57769">MNLNNLKIGVRLAAANAIMLALIIGMALVGLSGMARSNDALHHITKVNLVKISLVETMSESVHIVARVMRTMALIDEPAEAQREFAKITAAREAYDTALGKLEGMPLDAAGRATIGRLKEAQAAARPVNDRFLQMIRSDRPAAIQLLRTDAARALTAWQEELHGYEALQRSKNAQDEAAAELAYDDARLWMFVSLALALAAGVALAWLQSRSIVRPLRAAVDVARTVAAGDLTADIGSTARDETGELLRALAEMNARLRDMVGQVRSGAQSVAVASAQIASGNLDLSTRTEEQAGTLEETAASMEEMNANVQHSMENAQTAQDMAQRAAQDAQHSGELVAQVIATMGAIDAASHKIADITTVIDGIAFQTNILALNAAVEAARAGEQGRGFAVVASEVRSLAQRCATAAREIKVLIADSGAQVKQGSQQVELAGAAIGHTVGRVQQVSAMVSDMAAACREQYTGIGQLNHALTEIDGITQQNAALVEEAASAAASLQQQAAMLEQMVSQFRTGHPGQAGQHRAAGLPALPRREAPRARTMNLHAMAS</sequence>
<dbReference type="Pfam" id="PF00672">
    <property type="entry name" value="HAMP"/>
    <property type="match status" value="1"/>
</dbReference>
<keyword evidence="4" id="KW-1133">Transmembrane helix</keyword>
<dbReference type="SUPFAM" id="SSF58104">
    <property type="entry name" value="Methyl-accepting chemotaxis protein (MCP) signaling domain"/>
    <property type="match status" value="1"/>
</dbReference>
<dbReference type="GO" id="GO:0007165">
    <property type="term" value="P:signal transduction"/>
    <property type="evidence" value="ECO:0007669"/>
    <property type="project" value="UniProtKB-KW"/>
</dbReference>
<feature type="domain" description="HAMP" evidence="6">
    <location>
        <begin position="211"/>
        <end position="263"/>
    </location>
</feature>
<dbReference type="GO" id="GO:0004888">
    <property type="term" value="F:transmembrane signaling receptor activity"/>
    <property type="evidence" value="ECO:0007669"/>
    <property type="project" value="InterPro"/>
</dbReference>
<dbReference type="GO" id="GO:0006935">
    <property type="term" value="P:chemotaxis"/>
    <property type="evidence" value="ECO:0007669"/>
    <property type="project" value="InterPro"/>
</dbReference>
<evidence type="ECO:0000313" key="7">
    <source>
        <dbReference type="EMBL" id="MRV71516.1"/>
    </source>
</evidence>
<keyword evidence="8" id="KW-1185">Reference proteome</keyword>
<evidence type="ECO:0000256" key="1">
    <source>
        <dbReference type="ARBA" id="ARBA00004370"/>
    </source>
</evidence>
<dbReference type="Proteomes" id="UP000446768">
    <property type="component" value="Unassembled WGS sequence"/>
</dbReference>
<dbReference type="Pfam" id="PF00015">
    <property type="entry name" value="MCPsignal"/>
    <property type="match status" value="1"/>
</dbReference>
<accession>A0A7X2IKH8</accession>
<evidence type="ECO:0000256" key="3">
    <source>
        <dbReference type="PROSITE-ProRule" id="PRU00284"/>
    </source>
</evidence>
<dbReference type="InterPro" id="IPR004090">
    <property type="entry name" value="Chemotax_Me-accpt_rcpt"/>
</dbReference>
<dbReference type="FunFam" id="1.10.287.950:FF:000001">
    <property type="entry name" value="Methyl-accepting chemotaxis sensory transducer"/>
    <property type="match status" value="1"/>
</dbReference>
<dbReference type="Pfam" id="PF12729">
    <property type="entry name" value="4HB_MCP_1"/>
    <property type="match status" value="1"/>
</dbReference>
<name>A0A7X2IKH8_9BURK</name>
<dbReference type="InterPro" id="IPR047347">
    <property type="entry name" value="YvaQ-like_sensor"/>
</dbReference>
<dbReference type="Gene3D" id="1.10.287.950">
    <property type="entry name" value="Methyl-accepting chemotaxis protein"/>
    <property type="match status" value="1"/>
</dbReference>
<evidence type="ECO:0000256" key="4">
    <source>
        <dbReference type="SAM" id="Phobius"/>
    </source>
</evidence>
<dbReference type="EMBL" id="WKJJ01000004">
    <property type="protein sequence ID" value="MRV71516.1"/>
    <property type="molecule type" value="Genomic_DNA"/>
</dbReference>
<dbReference type="SMART" id="SM00304">
    <property type="entry name" value="HAMP"/>
    <property type="match status" value="1"/>
</dbReference>
<dbReference type="RefSeq" id="WP_154372119.1">
    <property type="nucleotide sequence ID" value="NZ_WKJJ01000004.1"/>
</dbReference>
<dbReference type="CDD" id="cd06225">
    <property type="entry name" value="HAMP"/>
    <property type="match status" value="1"/>
</dbReference>
<dbReference type="InterPro" id="IPR051310">
    <property type="entry name" value="MCP_chemotaxis"/>
</dbReference>
<keyword evidence="4" id="KW-0472">Membrane</keyword>
<comment type="subcellular location">
    <subcellularLocation>
        <location evidence="1">Membrane</location>
    </subcellularLocation>
</comment>
<feature type="domain" description="Methyl-accepting transducer" evidence="5">
    <location>
        <begin position="268"/>
        <end position="497"/>
    </location>
</feature>
<proteinExistence type="inferred from homology"/>
<dbReference type="PROSITE" id="PS50111">
    <property type="entry name" value="CHEMOTAXIS_TRANSDUC_2"/>
    <property type="match status" value="1"/>
</dbReference>
<organism evidence="7 8">
    <name type="scientific">Pseudoduganella rivuli</name>
    <dbReference type="NCBI Taxonomy" id="2666085"/>
    <lineage>
        <taxon>Bacteria</taxon>
        <taxon>Pseudomonadati</taxon>
        <taxon>Pseudomonadota</taxon>
        <taxon>Betaproteobacteria</taxon>
        <taxon>Burkholderiales</taxon>
        <taxon>Oxalobacteraceae</taxon>
        <taxon>Telluria group</taxon>
        <taxon>Pseudoduganella</taxon>
    </lineage>
</organism>
<dbReference type="GO" id="GO:0005886">
    <property type="term" value="C:plasma membrane"/>
    <property type="evidence" value="ECO:0007669"/>
    <property type="project" value="TreeGrafter"/>
</dbReference>
<evidence type="ECO:0000259" key="6">
    <source>
        <dbReference type="PROSITE" id="PS50885"/>
    </source>
</evidence>
<keyword evidence="3" id="KW-0807">Transducer</keyword>
<evidence type="ECO:0000259" key="5">
    <source>
        <dbReference type="PROSITE" id="PS50111"/>
    </source>
</evidence>
<feature type="transmembrane region" description="Helical" evidence="4">
    <location>
        <begin position="189"/>
        <end position="208"/>
    </location>
</feature>
<dbReference type="InterPro" id="IPR024478">
    <property type="entry name" value="HlyB_4HB_MCP"/>
</dbReference>
<dbReference type="PRINTS" id="PR00260">
    <property type="entry name" value="CHEMTRNSDUCR"/>
</dbReference>
<keyword evidence="4" id="KW-0812">Transmembrane</keyword>
<dbReference type="InterPro" id="IPR004089">
    <property type="entry name" value="MCPsignal_dom"/>
</dbReference>
<dbReference type="CDD" id="cd19411">
    <property type="entry name" value="MCP2201-like_sensor"/>
    <property type="match status" value="1"/>
</dbReference>
<dbReference type="PANTHER" id="PTHR43531">
    <property type="entry name" value="PROTEIN ICFG"/>
    <property type="match status" value="1"/>
</dbReference>
<comment type="caution">
    <text evidence="7">The sequence shown here is derived from an EMBL/GenBank/DDBJ whole genome shotgun (WGS) entry which is preliminary data.</text>
</comment>
<dbReference type="PROSITE" id="PS50885">
    <property type="entry name" value="HAMP"/>
    <property type="match status" value="1"/>
</dbReference>
<comment type="similarity">
    <text evidence="2">Belongs to the methyl-accepting chemotaxis (MCP) protein family.</text>
</comment>
<dbReference type="SMART" id="SM00283">
    <property type="entry name" value="MA"/>
    <property type="match status" value="1"/>
</dbReference>
<feature type="transmembrane region" description="Helical" evidence="4">
    <location>
        <begin position="12"/>
        <end position="31"/>
    </location>
</feature>